<dbReference type="Pfam" id="PF02129">
    <property type="entry name" value="Peptidase_S15"/>
    <property type="match status" value="1"/>
</dbReference>
<dbReference type="Gene3D" id="3.40.50.1820">
    <property type="entry name" value="alpha/beta hydrolase"/>
    <property type="match status" value="1"/>
</dbReference>
<keyword evidence="3" id="KW-0732">Signal</keyword>
<proteinExistence type="inferred from homology"/>
<dbReference type="InterPro" id="IPR050261">
    <property type="entry name" value="FrsA_esterase"/>
</dbReference>
<dbReference type="PROSITE" id="PS51318">
    <property type="entry name" value="TAT"/>
    <property type="match status" value="1"/>
</dbReference>
<accession>A0ABY5PG88</accession>
<dbReference type="SUPFAM" id="SSF53474">
    <property type="entry name" value="alpha/beta-Hydrolases"/>
    <property type="match status" value="1"/>
</dbReference>
<feature type="domain" description="Xaa-Pro dipeptidyl-peptidase C-terminal" evidence="4">
    <location>
        <begin position="295"/>
        <end position="526"/>
    </location>
</feature>
<organism evidence="5 6">
    <name type="scientific">Svornostia abyssi</name>
    <dbReference type="NCBI Taxonomy" id="2898438"/>
    <lineage>
        <taxon>Bacteria</taxon>
        <taxon>Bacillati</taxon>
        <taxon>Actinomycetota</taxon>
        <taxon>Thermoleophilia</taxon>
        <taxon>Solirubrobacterales</taxon>
        <taxon>Baekduiaceae</taxon>
        <taxon>Svornostia</taxon>
    </lineage>
</organism>
<dbReference type="Proteomes" id="UP001058860">
    <property type="component" value="Chromosome"/>
</dbReference>
<evidence type="ECO:0000259" key="4">
    <source>
        <dbReference type="SMART" id="SM00939"/>
    </source>
</evidence>
<dbReference type="InterPro" id="IPR008979">
    <property type="entry name" value="Galactose-bd-like_sf"/>
</dbReference>
<name>A0ABY5PG88_9ACTN</name>
<comment type="similarity">
    <text evidence="1">Belongs to the AB hydrolase superfamily.</text>
</comment>
<feature type="chain" id="PRO_5047154772" evidence="3">
    <location>
        <begin position="21"/>
        <end position="530"/>
    </location>
</feature>
<evidence type="ECO:0000313" key="6">
    <source>
        <dbReference type="Proteomes" id="UP001058860"/>
    </source>
</evidence>
<gene>
    <name evidence="5" type="ORF">LRS13_22895</name>
</gene>
<dbReference type="Gene3D" id="2.60.120.260">
    <property type="entry name" value="Galactose-binding domain-like"/>
    <property type="match status" value="1"/>
</dbReference>
<dbReference type="InterPro" id="IPR029058">
    <property type="entry name" value="AB_hydrolase_fold"/>
</dbReference>
<evidence type="ECO:0000256" key="2">
    <source>
        <dbReference type="ARBA" id="ARBA00022801"/>
    </source>
</evidence>
<feature type="signal peptide" evidence="3">
    <location>
        <begin position="1"/>
        <end position="20"/>
    </location>
</feature>
<dbReference type="InterPro" id="IPR000383">
    <property type="entry name" value="Xaa-Pro-like_dom"/>
</dbReference>
<dbReference type="SMART" id="SM00939">
    <property type="entry name" value="PepX_C"/>
    <property type="match status" value="1"/>
</dbReference>
<dbReference type="InterPro" id="IPR006311">
    <property type="entry name" value="TAT_signal"/>
</dbReference>
<dbReference type="PANTHER" id="PTHR22946:SF9">
    <property type="entry name" value="POLYKETIDE TRANSFERASE AF380"/>
    <property type="match status" value="1"/>
</dbReference>
<dbReference type="EMBL" id="CP088295">
    <property type="protein sequence ID" value="UUY03485.1"/>
    <property type="molecule type" value="Genomic_DNA"/>
</dbReference>
<keyword evidence="2" id="KW-0378">Hydrolase</keyword>
<evidence type="ECO:0000256" key="1">
    <source>
        <dbReference type="ARBA" id="ARBA00008645"/>
    </source>
</evidence>
<evidence type="ECO:0000256" key="3">
    <source>
        <dbReference type="SAM" id="SignalP"/>
    </source>
</evidence>
<evidence type="ECO:0000313" key="5">
    <source>
        <dbReference type="EMBL" id="UUY03485.1"/>
    </source>
</evidence>
<reference evidence="6" key="1">
    <citation type="submission" date="2021-11" db="EMBL/GenBank/DDBJ databases">
        <title>Cultivation dependent microbiological survey of springs from the worlds oldest radium mine currently devoted to the extraction of radon-saturated water.</title>
        <authorList>
            <person name="Kapinusova G."/>
            <person name="Smrhova T."/>
            <person name="Strejcek M."/>
            <person name="Suman J."/>
            <person name="Jani K."/>
            <person name="Pajer P."/>
            <person name="Uhlik O."/>
        </authorList>
    </citation>
    <scope>NUCLEOTIDE SEQUENCE [LARGE SCALE GENOMIC DNA]</scope>
    <source>
        <strain evidence="6">J379</strain>
    </source>
</reference>
<dbReference type="SUPFAM" id="SSF49785">
    <property type="entry name" value="Galactose-binding domain-like"/>
    <property type="match status" value="1"/>
</dbReference>
<dbReference type="InterPro" id="IPR013736">
    <property type="entry name" value="Xaa-Pro_dipept_C"/>
</dbReference>
<protein>
    <submittedName>
        <fullName evidence="5">Prolyl oligopeptidase family serine peptidase</fullName>
    </submittedName>
</protein>
<dbReference type="Pfam" id="PF08530">
    <property type="entry name" value="PepX_C"/>
    <property type="match status" value="1"/>
</dbReference>
<dbReference type="RefSeq" id="WP_353863989.1">
    <property type="nucleotide sequence ID" value="NZ_CP088295.1"/>
</dbReference>
<dbReference type="PANTHER" id="PTHR22946">
    <property type="entry name" value="DIENELACTONE HYDROLASE DOMAIN-CONTAINING PROTEIN-RELATED"/>
    <property type="match status" value="1"/>
</dbReference>
<keyword evidence="6" id="KW-1185">Reference proteome</keyword>
<sequence>MTARRTLHALLALVALLAVAAVAAPAAQALTVTTTPARIDREPGVRLEAWVSRPRTTARLPLVVLVGSWNGQSWLDLLAARTLASRGYVVVTYATRGAPGSGGVNSIAGPPDLADASAVIDWALARTPADPARIGIGGASYGAGLALLAAAHDPRIRAVSALSGWGDLVASMYPGETRNAAIGLIMRNTANDEGRTDAAFNATWRTFLGGTDLPGFLRLMKERSPVTYVDALNARGTAVFLANTWNETAFPPDQIIDFYSRLTGPRRLELRPGEHISAETPARFGLNNDVWTGVMRWFDRTLASGEPARGGAGIWLRARSSSGQRPAETYAAWNEVSTQSTTFALDADAQGRGRITAKQPEGDWRMRVDPGPDPALTVGIPIVSHFPESYGFSPPFTLARLISRRRNAVWVGDPLPGRLLIRGAPRVQLTITPSATRVTAIVHLLAVGRDGRAYYIDHQPRTYRGVQPGVPISLDLDLRSTAYDVHAGHRLMVAVSTYDLMYYLDTNPGGSPILFGGGPGRPARLTLPLR</sequence>